<feature type="chain" id="PRO_5019862804" evidence="2">
    <location>
        <begin position="23"/>
        <end position="323"/>
    </location>
</feature>
<gene>
    <name evidence="3" type="ORF">AQPW35_08220</name>
</gene>
<dbReference type="Proteomes" id="UP000301751">
    <property type="component" value="Unassembled WGS sequence"/>
</dbReference>
<keyword evidence="4" id="KW-1185">Reference proteome</keyword>
<dbReference type="Gene3D" id="3.40.190.150">
    <property type="entry name" value="Bordetella uptake gene, domain 1"/>
    <property type="match status" value="1"/>
</dbReference>
<dbReference type="SUPFAM" id="SSF53850">
    <property type="entry name" value="Periplasmic binding protein-like II"/>
    <property type="match status" value="1"/>
</dbReference>
<dbReference type="PANTHER" id="PTHR42928">
    <property type="entry name" value="TRICARBOXYLATE-BINDING PROTEIN"/>
    <property type="match status" value="1"/>
</dbReference>
<dbReference type="EMBL" id="BJCL01000002">
    <property type="protein sequence ID" value="GCL61741.1"/>
    <property type="molecule type" value="Genomic_DNA"/>
</dbReference>
<evidence type="ECO:0000256" key="1">
    <source>
        <dbReference type="ARBA" id="ARBA00006987"/>
    </source>
</evidence>
<sequence>MRRQLLAAAGGLALAAAAPAFAQTGPFPNRPVKLVVPFPAGGPVDTVARTVGQKLQELWGQPVLVENRAGAGGQVGADVVAKAPADGYTVFVCSIHHTVLPALRPKLPYDIEKDFVPLTFGARFPIVLVLAPGVEAKNVAELTALAKKSPGKLAYASSGNGGGTHLAGELFDLQAGTKLLHVPYKGSAPAMADVLGGQVQMMFADAPTALPQVRGGKLRAIGVAQAQRSELFPGVPTFAEAGVPGYDAYSWAGFVAPAATPREVAAKLSADIARVLALPEVKARLHDAGAEPAPTSAEAFGQFLSAELAKWGRVVKAGNIQAD</sequence>
<evidence type="ECO:0000313" key="4">
    <source>
        <dbReference type="Proteomes" id="UP000301751"/>
    </source>
</evidence>
<protein>
    <submittedName>
        <fullName evidence="3">MFS transporter</fullName>
    </submittedName>
</protein>
<proteinExistence type="inferred from homology"/>
<dbReference type="InterPro" id="IPR042100">
    <property type="entry name" value="Bug_dom1"/>
</dbReference>
<name>A0A480AJM8_9BURK</name>
<dbReference type="PANTHER" id="PTHR42928:SF5">
    <property type="entry name" value="BLR1237 PROTEIN"/>
    <property type="match status" value="1"/>
</dbReference>
<dbReference type="CDD" id="cd13578">
    <property type="entry name" value="PBP2_Bug27"/>
    <property type="match status" value="1"/>
</dbReference>
<reference evidence="4" key="1">
    <citation type="submission" date="2019-03" db="EMBL/GenBank/DDBJ databases">
        <title>Aquabacterium pictum sp.nov., the first bacteriochlorophyll a-containing freshwater bacterium in the genus Aquabacterium of the class Betaproteobacteria.</title>
        <authorList>
            <person name="Hirose S."/>
            <person name="Tank M."/>
            <person name="Hara E."/>
            <person name="Tamaki H."/>
            <person name="Takaichi S."/>
            <person name="Haruta S."/>
            <person name="Hanada S."/>
        </authorList>
    </citation>
    <scope>NUCLEOTIDE SEQUENCE [LARGE SCALE GENOMIC DNA]</scope>
    <source>
        <strain evidence="4">W35</strain>
    </source>
</reference>
<organism evidence="3 4">
    <name type="scientific">Pseudaquabacterium pictum</name>
    <dbReference type="NCBI Taxonomy" id="2315236"/>
    <lineage>
        <taxon>Bacteria</taxon>
        <taxon>Pseudomonadati</taxon>
        <taxon>Pseudomonadota</taxon>
        <taxon>Betaproteobacteria</taxon>
        <taxon>Burkholderiales</taxon>
        <taxon>Sphaerotilaceae</taxon>
        <taxon>Pseudaquabacterium</taxon>
    </lineage>
</organism>
<feature type="signal peptide" evidence="2">
    <location>
        <begin position="1"/>
        <end position="22"/>
    </location>
</feature>
<keyword evidence="2" id="KW-0732">Signal</keyword>
<dbReference type="PIRSF" id="PIRSF017082">
    <property type="entry name" value="YflP"/>
    <property type="match status" value="1"/>
</dbReference>
<accession>A0A480AJM8</accession>
<evidence type="ECO:0000313" key="3">
    <source>
        <dbReference type="EMBL" id="GCL61741.1"/>
    </source>
</evidence>
<comment type="caution">
    <text evidence="3">The sequence shown here is derived from an EMBL/GenBank/DDBJ whole genome shotgun (WGS) entry which is preliminary data.</text>
</comment>
<dbReference type="Gene3D" id="3.40.190.10">
    <property type="entry name" value="Periplasmic binding protein-like II"/>
    <property type="match status" value="1"/>
</dbReference>
<dbReference type="Pfam" id="PF03401">
    <property type="entry name" value="TctC"/>
    <property type="match status" value="1"/>
</dbReference>
<dbReference type="InterPro" id="IPR005064">
    <property type="entry name" value="BUG"/>
</dbReference>
<comment type="similarity">
    <text evidence="1">Belongs to the UPF0065 (bug) family.</text>
</comment>
<dbReference type="AlphaFoldDB" id="A0A480AJM8"/>
<evidence type="ECO:0000256" key="2">
    <source>
        <dbReference type="SAM" id="SignalP"/>
    </source>
</evidence>